<keyword evidence="2" id="KW-1185">Reference proteome</keyword>
<gene>
    <name evidence="1" type="ORF">ACFLIM_07110</name>
</gene>
<proteinExistence type="predicted"/>
<reference evidence="1 2" key="1">
    <citation type="submission" date="2024-10" db="EMBL/GenBank/DDBJ databases">
        <authorList>
            <person name="Topkara A.R."/>
            <person name="Saygin H."/>
        </authorList>
    </citation>
    <scope>NUCLEOTIDE SEQUENCE [LARGE SCALE GENOMIC DNA]</scope>
    <source>
        <strain evidence="1 2">M3C6</strain>
    </source>
</reference>
<organism evidence="1 2">
    <name type="scientific">Nonomuraea marmarensis</name>
    <dbReference type="NCBI Taxonomy" id="3351344"/>
    <lineage>
        <taxon>Bacteria</taxon>
        <taxon>Bacillati</taxon>
        <taxon>Actinomycetota</taxon>
        <taxon>Actinomycetes</taxon>
        <taxon>Streptosporangiales</taxon>
        <taxon>Streptosporangiaceae</taxon>
        <taxon>Nonomuraea</taxon>
    </lineage>
</organism>
<name>A0ABW7A9G5_9ACTN</name>
<comment type="caution">
    <text evidence="1">The sequence shown here is derived from an EMBL/GenBank/DDBJ whole genome shotgun (WGS) entry which is preliminary data.</text>
</comment>
<dbReference type="EMBL" id="JBICRM010000003">
    <property type="protein sequence ID" value="MFG1702945.1"/>
    <property type="molecule type" value="Genomic_DNA"/>
</dbReference>
<accession>A0ABW7A9G5</accession>
<evidence type="ECO:0000313" key="2">
    <source>
        <dbReference type="Proteomes" id="UP001603978"/>
    </source>
</evidence>
<sequence length="184" mass="19559">MLALSLGVAWLVLAPLCLWLLAKGSNGERVGAIVTLALLEGGTIAMDAVLPHPAPTPPLVVAHALPPTRPSCTERIPAPESAQVGEGLVLTWAAAPRECRTAHVVVRSEGRKLLVWLHESPGIGERKTVMTLRHRSVLTLPVRVEGGIATLTIPRHEKSGYIPINGRTGRRIPKPATSVSNAVM</sequence>
<dbReference type="RefSeq" id="WP_393163177.1">
    <property type="nucleotide sequence ID" value="NZ_JBICRM010000003.1"/>
</dbReference>
<protein>
    <submittedName>
        <fullName evidence="1">Uncharacterized protein</fullName>
    </submittedName>
</protein>
<dbReference type="Proteomes" id="UP001603978">
    <property type="component" value="Unassembled WGS sequence"/>
</dbReference>
<evidence type="ECO:0000313" key="1">
    <source>
        <dbReference type="EMBL" id="MFG1702945.1"/>
    </source>
</evidence>